<evidence type="ECO:0000256" key="1">
    <source>
        <dbReference type="SAM" id="Phobius"/>
    </source>
</evidence>
<feature type="transmembrane region" description="Helical" evidence="1">
    <location>
        <begin position="319"/>
        <end position="343"/>
    </location>
</feature>
<feature type="transmembrane region" description="Helical" evidence="1">
    <location>
        <begin position="136"/>
        <end position="159"/>
    </location>
</feature>
<dbReference type="Pfam" id="PF07786">
    <property type="entry name" value="HGSNAT_cat"/>
    <property type="match status" value="1"/>
</dbReference>
<feature type="transmembrane region" description="Helical" evidence="1">
    <location>
        <begin position="86"/>
        <end position="105"/>
    </location>
</feature>
<feature type="transmembrane region" description="Helical" evidence="1">
    <location>
        <begin position="222"/>
        <end position="242"/>
    </location>
</feature>
<protein>
    <submittedName>
        <fullName evidence="4">DUF418 domain-containing protein</fullName>
    </submittedName>
</protein>
<dbReference type="EMBL" id="JAVREN010000039">
    <property type="protein sequence ID" value="MDT0309496.1"/>
    <property type="molecule type" value="Genomic_DNA"/>
</dbReference>
<keyword evidence="5" id="KW-1185">Reference proteome</keyword>
<keyword evidence="1" id="KW-0472">Membrane</keyword>
<keyword evidence="1" id="KW-1133">Transmembrane helix</keyword>
<dbReference type="InterPro" id="IPR007349">
    <property type="entry name" value="DUF418"/>
</dbReference>
<feature type="transmembrane region" description="Helical" evidence="1">
    <location>
        <begin position="57"/>
        <end position="74"/>
    </location>
</feature>
<dbReference type="Pfam" id="PF04235">
    <property type="entry name" value="DUF418"/>
    <property type="match status" value="1"/>
</dbReference>
<gene>
    <name evidence="4" type="ORF">RM780_21405</name>
</gene>
<evidence type="ECO:0000313" key="4">
    <source>
        <dbReference type="EMBL" id="MDT0309496.1"/>
    </source>
</evidence>
<name>A0ABU2LD42_9ACTN</name>
<dbReference type="PANTHER" id="PTHR30590">
    <property type="entry name" value="INNER MEMBRANE PROTEIN"/>
    <property type="match status" value="1"/>
</dbReference>
<dbReference type="RefSeq" id="WP_311632458.1">
    <property type="nucleotide sequence ID" value="NZ_JAVREN010000039.1"/>
</dbReference>
<dbReference type="PANTHER" id="PTHR30590:SF3">
    <property type="entry name" value="HYPOTHETICAL MEMBRANE SPANNING PROTEIN"/>
    <property type="match status" value="1"/>
</dbReference>
<evidence type="ECO:0000259" key="2">
    <source>
        <dbReference type="Pfam" id="PF04235"/>
    </source>
</evidence>
<organism evidence="4 5">
    <name type="scientific">Streptomyces boetiae</name>
    <dbReference type="NCBI Taxonomy" id="3075541"/>
    <lineage>
        <taxon>Bacteria</taxon>
        <taxon>Bacillati</taxon>
        <taxon>Actinomycetota</taxon>
        <taxon>Actinomycetes</taxon>
        <taxon>Kitasatosporales</taxon>
        <taxon>Streptomycetaceae</taxon>
        <taxon>Streptomyces</taxon>
    </lineage>
</organism>
<evidence type="ECO:0000313" key="5">
    <source>
        <dbReference type="Proteomes" id="UP001183388"/>
    </source>
</evidence>
<feature type="transmembrane region" description="Helical" evidence="1">
    <location>
        <begin position="197"/>
        <end position="215"/>
    </location>
</feature>
<proteinExistence type="predicted"/>
<feature type="transmembrane region" description="Helical" evidence="1">
    <location>
        <begin position="285"/>
        <end position="307"/>
    </location>
</feature>
<dbReference type="Proteomes" id="UP001183388">
    <property type="component" value="Unassembled WGS sequence"/>
</dbReference>
<dbReference type="InterPro" id="IPR012429">
    <property type="entry name" value="HGSNAT_cat"/>
</dbReference>
<feature type="domain" description="DUF418" evidence="2">
    <location>
        <begin position="275"/>
        <end position="386"/>
    </location>
</feature>
<reference evidence="5" key="1">
    <citation type="submission" date="2023-07" db="EMBL/GenBank/DDBJ databases">
        <title>30 novel species of actinomycetes from the DSMZ collection.</title>
        <authorList>
            <person name="Nouioui I."/>
        </authorList>
    </citation>
    <scope>NUCLEOTIDE SEQUENCE [LARGE SCALE GENOMIC DNA]</scope>
    <source>
        <strain evidence="5">DSM 44917</strain>
    </source>
</reference>
<feature type="transmembrane region" description="Helical" evidence="1">
    <location>
        <begin position="349"/>
        <end position="368"/>
    </location>
</feature>
<dbReference type="InterPro" id="IPR052529">
    <property type="entry name" value="Bact_Transport_Assoc"/>
</dbReference>
<sequence>MSGGMPAPGPGTARLAGLDLARGLAVFGMYAAHVGPMPDETGGVTGFVMELAHGRSSALFAVLAGVTLVLLAGGARVPGRRPGRAALIRIAVRAVILLALGTALTASSTPVVVILAYYGLYFLLALPLLRLGAGALALLAAAGALAGPPLLMVLSRAAYDADGDYRGWWGTFASFDPLYRWSGDGLLELLITGDYPALTWLPFVLLGMALARLGFSPALRPRLLALGAGLAVLGYGGSWLALRHAPGVASATGSAQAWWSDSGVNWSGYANEPGWLLVGAPHSQTTFSVVGNAGVAVAVIAGALLALDRWAAARRVAAPLIAVGAMSLTAYGLHVLLIAVLGLEELDGYPLRVLLAFVAVACGFALLWRRRFRRGPLEYLMHRATAAVGSGARRGAALPAGPPGC</sequence>
<keyword evidence="1" id="KW-0812">Transmembrane</keyword>
<feature type="domain" description="Heparan-alpha-glucosaminide N-acetyltransferase catalytic" evidence="3">
    <location>
        <begin position="14"/>
        <end position="216"/>
    </location>
</feature>
<feature type="transmembrane region" description="Helical" evidence="1">
    <location>
        <begin position="111"/>
        <end position="129"/>
    </location>
</feature>
<accession>A0ABU2LD42</accession>
<evidence type="ECO:0000259" key="3">
    <source>
        <dbReference type="Pfam" id="PF07786"/>
    </source>
</evidence>
<comment type="caution">
    <text evidence="4">The sequence shown here is derived from an EMBL/GenBank/DDBJ whole genome shotgun (WGS) entry which is preliminary data.</text>
</comment>